<keyword evidence="4" id="KW-1185">Reference proteome</keyword>
<dbReference type="Pfam" id="PF02481">
    <property type="entry name" value="DNA_processg_A"/>
    <property type="match status" value="1"/>
</dbReference>
<dbReference type="RefSeq" id="WP_232400034.1">
    <property type="nucleotide sequence ID" value="NZ_CP102173.1"/>
</dbReference>
<reference evidence="3 4" key="1">
    <citation type="submission" date="2022-08" db="EMBL/GenBank/DDBJ databases">
        <title>novel species in genus Aeromicrobium.</title>
        <authorList>
            <person name="Ye L."/>
        </authorList>
    </citation>
    <scope>NUCLEOTIDE SEQUENCE [LARGE SCALE GENOMIC DNA]</scope>
    <source>
        <strain evidence="4">zg-Y1379</strain>
    </source>
</reference>
<feature type="domain" description="Smf/DprA SLOG" evidence="2">
    <location>
        <begin position="77"/>
        <end position="296"/>
    </location>
</feature>
<evidence type="ECO:0000259" key="2">
    <source>
        <dbReference type="Pfam" id="PF02481"/>
    </source>
</evidence>
<dbReference type="Gene3D" id="3.40.50.450">
    <property type="match status" value="1"/>
</dbReference>
<evidence type="ECO:0000256" key="1">
    <source>
        <dbReference type="ARBA" id="ARBA00006525"/>
    </source>
</evidence>
<dbReference type="SUPFAM" id="SSF102405">
    <property type="entry name" value="MCP/YpsA-like"/>
    <property type="match status" value="1"/>
</dbReference>
<gene>
    <name evidence="3" type="primary">dprA</name>
    <name evidence="3" type="ORF">NQV15_11670</name>
</gene>
<dbReference type="NCBIfam" id="TIGR00732">
    <property type="entry name" value="dprA"/>
    <property type="match status" value="1"/>
</dbReference>
<proteinExistence type="inferred from homology"/>
<dbReference type="PANTHER" id="PTHR43022:SF1">
    <property type="entry name" value="PROTEIN SMF"/>
    <property type="match status" value="1"/>
</dbReference>
<dbReference type="PANTHER" id="PTHR43022">
    <property type="entry name" value="PROTEIN SMF"/>
    <property type="match status" value="1"/>
</dbReference>
<accession>A0ABY5M5S2</accession>
<sequence>MTRHDRLALSLVAEPGDPRLPDLLAVHEPGRVVEAVRGGSPLPGFRMPEAWTERSHDLDRLVEICRSRATAAGLRWICPGDRGWPDALGDLEHVEPLHGTSGAPLGLWLRGAADLAELGEQAVAIVGARACTTYGAECASDLAADLADGRWTVISGAAYGIDGCAHRGALAMGRATVAVLACGADIDYPRSHAGLLEHIAQEGLVISEQAPGQTPIKRRFLSRNRIIAALTQGTVVVEAAVRSGSLNTLNWADQLGRVTMAVPGPVTSQASGGAHAAVREGKAVLVTSGKDVLEELGGLGAEESAAASPSTEFDLLPPAARTTLDGLDWRTSRSAADIAAEARISERDVRSALALLERQELATRSGAGWVLHRRADIG</sequence>
<protein>
    <submittedName>
        <fullName evidence="3">DNA-processing protein DprA</fullName>
    </submittedName>
</protein>
<evidence type="ECO:0000313" key="3">
    <source>
        <dbReference type="EMBL" id="UUP12511.1"/>
    </source>
</evidence>
<comment type="similarity">
    <text evidence="1">Belongs to the DprA/Smf family.</text>
</comment>
<dbReference type="InterPro" id="IPR057666">
    <property type="entry name" value="DrpA_SLOG"/>
</dbReference>
<evidence type="ECO:0000313" key="4">
    <source>
        <dbReference type="Proteomes" id="UP001316184"/>
    </source>
</evidence>
<dbReference type="Proteomes" id="UP001316184">
    <property type="component" value="Chromosome"/>
</dbReference>
<organism evidence="3 4">
    <name type="scientific">Aeromicrobium wangtongii</name>
    <dbReference type="NCBI Taxonomy" id="2969247"/>
    <lineage>
        <taxon>Bacteria</taxon>
        <taxon>Bacillati</taxon>
        <taxon>Actinomycetota</taxon>
        <taxon>Actinomycetes</taxon>
        <taxon>Propionibacteriales</taxon>
        <taxon>Nocardioidaceae</taxon>
        <taxon>Aeromicrobium</taxon>
    </lineage>
</organism>
<dbReference type="InterPro" id="IPR003488">
    <property type="entry name" value="DprA"/>
</dbReference>
<dbReference type="EMBL" id="CP102173">
    <property type="protein sequence ID" value="UUP12511.1"/>
    <property type="molecule type" value="Genomic_DNA"/>
</dbReference>
<name>A0ABY5M5S2_9ACTN</name>